<gene>
    <name evidence="7" type="ORF">KIH74_25400</name>
</gene>
<evidence type="ECO:0000313" key="7">
    <source>
        <dbReference type="EMBL" id="MBT0772306.1"/>
    </source>
</evidence>
<reference evidence="7 8" key="1">
    <citation type="submission" date="2021-05" db="EMBL/GenBank/DDBJ databases">
        <title>Kineosporia and Streptomyces sp. nov. two new marine actinobacteria isolated from Coral.</title>
        <authorList>
            <person name="Buangrab K."/>
            <person name="Sutthacheep M."/>
            <person name="Yeemin T."/>
            <person name="Harunari E."/>
            <person name="Igarashi Y."/>
            <person name="Kanchanasin P."/>
            <person name="Tanasupawat S."/>
            <person name="Phongsopitanun W."/>
        </authorList>
    </citation>
    <scope>NUCLEOTIDE SEQUENCE [LARGE SCALE GENOMIC DNA]</scope>
    <source>
        <strain evidence="7 8">J2-2</strain>
    </source>
</reference>
<dbReference type="Pfam" id="PF01580">
    <property type="entry name" value="FtsK_SpoIIIE"/>
    <property type="match status" value="2"/>
</dbReference>
<feature type="transmembrane region" description="Helical" evidence="5">
    <location>
        <begin position="348"/>
        <end position="365"/>
    </location>
</feature>
<feature type="region of interest" description="Disordered" evidence="4">
    <location>
        <begin position="958"/>
        <end position="983"/>
    </location>
</feature>
<keyword evidence="5" id="KW-1133">Transmembrane helix</keyword>
<dbReference type="SMART" id="SM00382">
    <property type="entry name" value="AAA"/>
    <property type="match status" value="3"/>
</dbReference>
<protein>
    <recommendedName>
        <fullName evidence="6">FtsK domain-containing protein</fullName>
    </recommendedName>
</protein>
<comment type="caution">
    <text evidence="7">The sequence shown here is derived from an EMBL/GenBank/DDBJ whole genome shotgun (WGS) entry which is preliminary data.</text>
</comment>
<evidence type="ECO:0000256" key="2">
    <source>
        <dbReference type="ARBA" id="ARBA00022840"/>
    </source>
</evidence>
<evidence type="ECO:0000259" key="6">
    <source>
        <dbReference type="PROSITE" id="PS50901"/>
    </source>
</evidence>
<feature type="region of interest" description="Disordered" evidence="4">
    <location>
        <begin position="1"/>
        <end position="30"/>
    </location>
</feature>
<evidence type="ECO:0000256" key="3">
    <source>
        <dbReference type="PROSITE-ProRule" id="PRU00289"/>
    </source>
</evidence>
<feature type="domain" description="FtsK" evidence="6">
    <location>
        <begin position="733"/>
        <end position="925"/>
    </location>
</feature>
<feature type="binding site" evidence="3">
    <location>
        <begin position="751"/>
        <end position="758"/>
    </location>
    <ligand>
        <name>ATP</name>
        <dbReference type="ChEBI" id="CHEBI:30616"/>
    </ligand>
</feature>
<dbReference type="InterPro" id="IPR027417">
    <property type="entry name" value="P-loop_NTPase"/>
</dbReference>
<dbReference type="SUPFAM" id="SSF52540">
    <property type="entry name" value="P-loop containing nucleoside triphosphate hydrolases"/>
    <property type="match status" value="3"/>
</dbReference>
<feature type="binding site" evidence="3">
    <location>
        <begin position="1108"/>
        <end position="1115"/>
    </location>
    <ligand>
        <name>ATP</name>
        <dbReference type="ChEBI" id="CHEBI:30616"/>
    </ligand>
</feature>
<accession>A0ABS5TMH8</accession>
<proteinExistence type="predicted"/>
<dbReference type="InterPro" id="IPR002543">
    <property type="entry name" value="FtsK_dom"/>
</dbReference>
<keyword evidence="2 3" id="KW-0067">ATP-binding</keyword>
<evidence type="ECO:0000256" key="5">
    <source>
        <dbReference type="SAM" id="Phobius"/>
    </source>
</evidence>
<dbReference type="InterPro" id="IPR050206">
    <property type="entry name" value="FtsK/SpoIIIE/SftA"/>
</dbReference>
<dbReference type="Proteomes" id="UP001197247">
    <property type="component" value="Unassembled WGS sequence"/>
</dbReference>
<dbReference type="PANTHER" id="PTHR22683">
    <property type="entry name" value="SPORULATION PROTEIN RELATED"/>
    <property type="match status" value="1"/>
</dbReference>
<dbReference type="InterPro" id="IPR003593">
    <property type="entry name" value="AAA+_ATPase"/>
</dbReference>
<dbReference type="RefSeq" id="WP_214158732.1">
    <property type="nucleotide sequence ID" value="NZ_JAHBAY010000011.1"/>
</dbReference>
<feature type="domain" description="FtsK" evidence="6">
    <location>
        <begin position="1091"/>
        <end position="1289"/>
    </location>
</feature>
<dbReference type="CDD" id="cd01127">
    <property type="entry name" value="TrwB_TraG_TraD_VirD4"/>
    <property type="match status" value="1"/>
</dbReference>
<evidence type="ECO:0000256" key="4">
    <source>
        <dbReference type="SAM" id="MobiDB-lite"/>
    </source>
</evidence>
<sequence>MQLVISVATPDEPDPDQPGGGPVPPSGTPDWDVVMEVHKKTTLGALASAAAGTAGGGPALLSAPPFSPSYSPFDEPGPEETAETYTVVPYLDGVPMNPDATVEQVGLVSGERLGLNSPTPPADLDWRPAQTGVDWLEVHAVSGPDAGRVWPITFGSYGIGKAPGSWIRLTGDDLPDKGPELTVDHKGQVWLAGLGGMKLSQTGLTLADETATVEGGRLSLPEPPRDTAETAPDPRYRKALEDAAIEYAEMMKGAEGARLWPLDMDLAIGGSLLRLVRRFDADAALAPSEDEIARDFNRPPRLVPPLLQPPVKMPLPPKPPSRRQLPLLMMLSPMLIGLTFVYLFHSYYFLIITLLTPVMMLANWVQDRRSGAKQYRVDYAAYRVKRKEAEHKVFATINVERIARIQASPDPAMVGLIATGPGSRLWERRRTDPDFLVMRIGTVDQPSLLELEDPAREEVARRYRWNVPDVPIGVPVAERGVVGIVGTQEQTASITRWMVTQAATLHSPRDLRLYLLLAPAVPGAIGADPDRWGWARWLPQARPYGGQHGSPLVMFGNDPETIANRVNELSQLIKARQEARGSRMGTVLFAEPDVLVVMDGARWLRDVPGVMKILVEGPAVRVFTVAVDLMERLLPEECTAVVRADPDGLTLRQVNVPNVTEIRPDDVTERWSENVARSLSSLRDVTPDEIAGLPERVRLLELLHADPPTGEKIAGLWGRRPASTTFPLGIGFDGTINFDLVRDGPHGLIAGTTGSGKSELLQSLVSSLAAVNRPDELVFVLVDYKGGSAFHACVRLPHTLGMVTDLDEALSLRALESLGAELRRREQMLADVGAKDLPEYRALRQRAPEMAPMPRLLLVIDEFATMARETPSFVPGLVSIAQRGRSLGVHLILATQRPAGAVTADIKANTNLRIALRVTDPLESSDVIDVNDAAHISTRNPGRALARLGHRSVVPFQTAYVGSPSGPGEEEKNEEPEDVVVPPPSAERLTWNGLGRPIRIQQPPDEFAEMSLPGEESERTDLDDLVDAIRDAAERVESVQQPSPWLPALPGMLLLEDLDRADHEQGAQRVTHDNITMAPYAMADLPAMQAQHTLAFDPSRDGHLFVIGAPRAGRSQVLRTIAGGLARSNSSAAVHMYGIDAAGSALSVLTDLPHCGGVVPRTDIERLTRLIGTLGSELERRHDLQADHSVADLPELRVKMGPETAPPHIFVFVDGWDALAALLADHDGGAVYGQLQEVIREGAGVGIHMIMTSERVLLSGRVASLSENKLIMRMTDRAEMTLTGMPINRIPPMIPPGRAWRPKDTVEVQVAMLSADPTGQGQATALRAIGHQALLRDAMLPDSRRPVQIAALPSQLSFTDAFALWPKSEQKAMRGLLGLGGGGSTPLTLDFSGRAHSFVVAGPPGSGRSNVLASLGISLLATGTRLVVLTPRDSALRRLVNHQSVHLFSGPNPDADQVRNLLAPGCPPTVLLLDDVDLFGTGHPIGPVLREVAAVGRDRSVGMAFAGSAELISGTGAGWIGEAKRSRQGVLLAPQTSMEGDLLGIRLAHSQLRAAVRPGRGYTTIGAEPGKAQIIAIPLTMLK</sequence>
<feature type="transmembrane region" description="Helical" evidence="5">
    <location>
        <begin position="325"/>
        <end position="342"/>
    </location>
</feature>
<organism evidence="7 8">
    <name type="scientific">Kineosporia corallincola</name>
    <dbReference type="NCBI Taxonomy" id="2835133"/>
    <lineage>
        <taxon>Bacteria</taxon>
        <taxon>Bacillati</taxon>
        <taxon>Actinomycetota</taxon>
        <taxon>Actinomycetes</taxon>
        <taxon>Kineosporiales</taxon>
        <taxon>Kineosporiaceae</taxon>
        <taxon>Kineosporia</taxon>
    </lineage>
</organism>
<keyword evidence="1 3" id="KW-0547">Nucleotide-binding</keyword>
<name>A0ABS5TMH8_9ACTN</name>
<evidence type="ECO:0000313" key="8">
    <source>
        <dbReference type="Proteomes" id="UP001197247"/>
    </source>
</evidence>
<keyword evidence="5" id="KW-0472">Membrane</keyword>
<dbReference type="EMBL" id="JAHBAY010000011">
    <property type="protein sequence ID" value="MBT0772306.1"/>
    <property type="molecule type" value="Genomic_DNA"/>
</dbReference>
<keyword evidence="8" id="KW-1185">Reference proteome</keyword>
<dbReference type="PROSITE" id="PS50901">
    <property type="entry name" value="FTSK"/>
    <property type="match status" value="2"/>
</dbReference>
<dbReference type="PANTHER" id="PTHR22683:SF1">
    <property type="entry name" value="TYPE VII SECRETION SYSTEM PROTEIN ESSC"/>
    <property type="match status" value="1"/>
</dbReference>
<evidence type="ECO:0000256" key="1">
    <source>
        <dbReference type="ARBA" id="ARBA00022741"/>
    </source>
</evidence>
<dbReference type="Gene3D" id="3.40.50.300">
    <property type="entry name" value="P-loop containing nucleotide triphosphate hydrolases"/>
    <property type="match status" value="4"/>
</dbReference>
<keyword evidence="5" id="KW-0812">Transmembrane</keyword>